<keyword evidence="1" id="KW-0732">Signal</keyword>
<dbReference type="KEGG" id="fhw:RN87_03160"/>
<dbReference type="AlphaFoldDB" id="A0A0S2ZLC2"/>
<organism evidence="2">
    <name type="scientific">Fusobacterium hwasookii ChDC F174</name>
    <dbReference type="NCBI Taxonomy" id="1307442"/>
    <lineage>
        <taxon>Bacteria</taxon>
        <taxon>Fusobacteriati</taxon>
        <taxon>Fusobacteriota</taxon>
        <taxon>Fusobacteriia</taxon>
        <taxon>Fusobacteriales</taxon>
        <taxon>Fusobacteriaceae</taxon>
        <taxon>Fusobacterium</taxon>
    </lineage>
</organism>
<dbReference type="RefSeq" id="WP_060568827.1">
    <property type="nucleotide sequence ID" value="NZ_CP013331.1"/>
</dbReference>
<name>A0A0S2ZLC2_9FUSO</name>
<reference evidence="2 3" key="1">
    <citation type="submission" date="2015-11" db="EMBL/GenBank/DDBJ databases">
        <authorList>
            <person name="Zhang Y."/>
            <person name="Guo Z."/>
        </authorList>
    </citation>
    <scope>NUCLEOTIDE SEQUENCE [LARGE SCALE GENOMIC DNA]</scope>
    <source>
        <strain evidence="2 3">ChDC F174</strain>
    </source>
</reference>
<dbReference type="OrthoDB" id="82239at2"/>
<dbReference type="EMBL" id="CP013331">
    <property type="protein sequence ID" value="ALQ39577.1"/>
    <property type="molecule type" value="Genomic_DNA"/>
</dbReference>
<proteinExistence type="predicted"/>
<evidence type="ECO:0000256" key="1">
    <source>
        <dbReference type="SAM" id="SignalP"/>
    </source>
</evidence>
<evidence type="ECO:0000313" key="2">
    <source>
        <dbReference type="EMBL" id="ALQ39577.1"/>
    </source>
</evidence>
<evidence type="ECO:0000313" key="3">
    <source>
        <dbReference type="Proteomes" id="UP000063275"/>
    </source>
</evidence>
<feature type="signal peptide" evidence="1">
    <location>
        <begin position="1"/>
        <end position="18"/>
    </location>
</feature>
<dbReference type="Proteomes" id="UP000063275">
    <property type="component" value="Chromosome"/>
</dbReference>
<feature type="chain" id="PRO_5006608742" evidence="1">
    <location>
        <begin position="19"/>
        <end position="152"/>
    </location>
</feature>
<sequence>MKKILLALFLMLGVVSFAALQLDTNKLQKKGYEIANQDEYVITLSKGGQDYAMSPFYMSEIIAETPKDVSRMTIEAAPEEQKMLSSYETERAYIIKFKDTLNNAFAYTIVGKKQKVKGWYAGTIYVVKNDLSKTELNKVSDSLLNEVESFIK</sequence>
<accession>A0A0S2ZLC2</accession>
<protein>
    <submittedName>
        <fullName evidence="2">Uncharacterized protein</fullName>
    </submittedName>
</protein>
<gene>
    <name evidence="2" type="ORF">RN87_03160</name>
</gene>